<evidence type="ECO:0000256" key="1">
    <source>
        <dbReference type="SAM" id="MobiDB-lite"/>
    </source>
</evidence>
<proteinExistence type="predicted"/>
<dbReference type="Proteomes" id="UP001153461">
    <property type="component" value="Unassembled WGS sequence"/>
</dbReference>
<dbReference type="EMBL" id="CAJVNV010000639">
    <property type="protein sequence ID" value="CAG8328182.1"/>
    <property type="molecule type" value="Genomic_DNA"/>
</dbReference>
<sequence>MAQKLDLGRSTLRIRDSKLQLRLDVSANFTQPLSHGAPQIPIGPSHLPNAESVWITEAPELELRFSIGGNWDRNEAAAFIAKLRGKLCDMEVCDREYFPKLETDYPFLQIWSDLGFSVELKAGAREYCIDTSGTHFLELGLRRGYQIQNHTTGRTLPSMMTNPPDACPPPGVPVAILTSIDVRLEYRFQGKDIPRPQDRSELDVGLGQGSSVFPGPQLLETMTEVAILQPVHDQGSSEAIGSQFSCISGDGSDPSFEELLRLFDLGIQRLVISTSIKDPTISVSQQATLKSLADISPAVFDPGYRDAMNQRGVTIPIITKAISSMLTGNNDPSTKAKLADLLELTRSHHPEELPIQPQFPSCGTAVLSSLWRVVQKNVPKTKPIKRRASMLSAECLSTGLTGLNETVSRMSTDPQQSGNGNPGLGRSFQTQYHNEDEESDVCLLNSESEDQLLDNFSETSFTDIGDSTQTSLDTLLSTIGSSQTSYGEHDTMLLSDHGELAVYMGNYMTDYDPRDDMEAYDTEIIMADYL</sequence>
<accession>A0A9W4IR71</accession>
<gene>
    <name evidence="2" type="ORF">PNAL_LOCUS10530</name>
</gene>
<dbReference type="AlphaFoldDB" id="A0A9W4IR71"/>
<evidence type="ECO:0000313" key="3">
    <source>
        <dbReference type="Proteomes" id="UP001153461"/>
    </source>
</evidence>
<organism evidence="2 3">
    <name type="scientific">Penicillium nalgiovense</name>
    <dbReference type="NCBI Taxonomy" id="60175"/>
    <lineage>
        <taxon>Eukaryota</taxon>
        <taxon>Fungi</taxon>
        <taxon>Dikarya</taxon>
        <taxon>Ascomycota</taxon>
        <taxon>Pezizomycotina</taxon>
        <taxon>Eurotiomycetes</taxon>
        <taxon>Eurotiomycetidae</taxon>
        <taxon>Eurotiales</taxon>
        <taxon>Aspergillaceae</taxon>
        <taxon>Penicillium</taxon>
    </lineage>
</organism>
<reference evidence="2" key="1">
    <citation type="submission" date="2021-07" db="EMBL/GenBank/DDBJ databases">
        <authorList>
            <person name="Branca A.L. A."/>
        </authorList>
    </citation>
    <scope>NUCLEOTIDE SEQUENCE</scope>
</reference>
<comment type="caution">
    <text evidence="2">The sequence shown here is derived from an EMBL/GenBank/DDBJ whole genome shotgun (WGS) entry which is preliminary data.</text>
</comment>
<name>A0A9W4IR71_PENNA</name>
<protein>
    <submittedName>
        <fullName evidence="2">Uncharacterized protein</fullName>
    </submittedName>
</protein>
<evidence type="ECO:0000313" key="2">
    <source>
        <dbReference type="EMBL" id="CAG8328182.1"/>
    </source>
</evidence>
<feature type="region of interest" description="Disordered" evidence="1">
    <location>
        <begin position="408"/>
        <end position="429"/>
    </location>
</feature>
<feature type="compositionally biased region" description="Polar residues" evidence="1">
    <location>
        <begin position="408"/>
        <end position="419"/>
    </location>
</feature>